<evidence type="ECO:0008006" key="3">
    <source>
        <dbReference type="Google" id="ProtNLM"/>
    </source>
</evidence>
<dbReference type="PANTHER" id="PTHR46579">
    <property type="entry name" value="F5/8 TYPE C DOMAIN-CONTAINING PROTEIN-RELATED"/>
    <property type="match status" value="1"/>
</dbReference>
<accession>A0A4Y7SBA5</accession>
<gene>
    <name evidence="1" type="ORF">FA13DRAFT_1577459</name>
</gene>
<keyword evidence="2" id="KW-1185">Reference proteome</keyword>
<sequence>SVIQLFNIYPSTTAYVCCKACYCLYWIDPHSPSPSYPDRCTNQTSLRRCNAHLWKTKNTRYSEERVPIREFTYRDVADYISQMKSREDIAEWLSDDPVKRPSDPDNAWDIWEARALQEFKFSDGGRFTSSATESRLLFGLNFDGFNPGGNREAGKVNIYLVGIIPGPDGPSTDQINHLLKPLVDNFIMLWRTGLYLSRAHSHPNGVPVRGAIVPLSCDLPAARQMAGSANYMHTNFCSECKLKKSDMNDLDRDSWEPRTWEEHKYQAERWQNAPTPDACAQLVKEHGVRWSQLLRLPYWDPTRFTLIDSMHAFYLRIFQHHIRKIWGMDIKFEDGEGITHDRSANTPGESDLQNAHHIFHHGTLSQLHTLPRTTLVELCRDTGSLSVSGKKEVILNRMCQYLVALILEEVRRIPSKLAGQLLTPPQCLWRGIEGGRPKAPRPKPTRVLGRETLKQIWSDMRSLNRPSWQANSPVKPSEKKWGKFTADQWRTFCTVNLPVTLIRLWGGAEEGSIERRRLDNFMYLVTAVKLTTMNPINEERIREYKYNMHQYLKSLLELYPATQITPYRHLSLHFGRHLRMFGPVHAWRCFPFEHYNFLLQSISTN</sequence>
<dbReference type="EMBL" id="QPFP01000230">
    <property type="protein sequence ID" value="TEB18729.1"/>
    <property type="molecule type" value="Genomic_DNA"/>
</dbReference>
<dbReference type="PANTHER" id="PTHR46579:SF2">
    <property type="entry name" value="C2H2-TYPE DOMAIN-CONTAINING PROTEIN"/>
    <property type="match status" value="1"/>
</dbReference>
<dbReference type="Proteomes" id="UP000298030">
    <property type="component" value="Unassembled WGS sequence"/>
</dbReference>
<organism evidence="1 2">
    <name type="scientific">Coprinellus micaceus</name>
    <name type="common">Glistening ink-cap mushroom</name>
    <name type="synonym">Coprinus micaceus</name>
    <dbReference type="NCBI Taxonomy" id="71717"/>
    <lineage>
        <taxon>Eukaryota</taxon>
        <taxon>Fungi</taxon>
        <taxon>Dikarya</taxon>
        <taxon>Basidiomycota</taxon>
        <taxon>Agaricomycotina</taxon>
        <taxon>Agaricomycetes</taxon>
        <taxon>Agaricomycetidae</taxon>
        <taxon>Agaricales</taxon>
        <taxon>Agaricineae</taxon>
        <taxon>Psathyrellaceae</taxon>
        <taxon>Coprinellus</taxon>
    </lineage>
</organism>
<feature type="non-terminal residue" evidence="1">
    <location>
        <position position="1"/>
    </location>
</feature>
<name>A0A4Y7SBA5_COPMI</name>
<dbReference type="OrthoDB" id="3248986at2759"/>
<evidence type="ECO:0000313" key="1">
    <source>
        <dbReference type="EMBL" id="TEB18729.1"/>
    </source>
</evidence>
<feature type="non-terminal residue" evidence="1">
    <location>
        <position position="605"/>
    </location>
</feature>
<evidence type="ECO:0000313" key="2">
    <source>
        <dbReference type="Proteomes" id="UP000298030"/>
    </source>
</evidence>
<protein>
    <recommendedName>
        <fullName evidence="3">SAP domain-containing protein</fullName>
    </recommendedName>
</protein>
<dbReference type="STRING" id="71717.A0A4Y7SBA5"/>
<reference evidence="1 2" key="1">
    <citation type="journal article" date="2019" name="Nat. Ecol. Evol.">
        <title>Megaphylogeny resolves global patterns of mushroom evolution.</title>
        <authorList>
            <person name="Varga T."/>
            <person name="Krizsan K."/>
            <person name="Foldi C."/>
            <person name="Dima B."/>
            <person name="Sanchez-Garcia M."/>
            <person name="Sanchez-Ramirez S."/>
            <person name="Szollosi G.J."/>
            <person name="Szarkandi J.G."/>
            <person name="Papp V."/>
            <person name="Albert L."/>
            <person name="Andreopoulos W."/>
            <person name="Angelini C."/>
            <person name="Antonin V."/>
            <person name="Barry K.W."/>
            <person name="Bougher N.L."/>
            <person name="Buchanan P."/>
            <person name="Buyck B."/>
            <person name="Bense V."/>
            <person name="Catcheside P."/>
            <person name="Chovatia M."/>
            <person name="Cooper J."/>
            <person name="Damon W."/>
            <person name="Desjardin D."/>
            <person name="Finy P."/>
            <person name="Geml J."/>
            <person name="Haridas S."/>
            <person name="Hughes K."/>
            <person name="Justo A."/>
            <person name="Karasinski D."/>
            <person name="Kautmanova I."/>
            <person name="Kiss B."/>
            <person name="Kocsube S."/>
            <person name="Kotiranta H."/>
            <person name="LaButti K.M."/>
            <person name="Lechner B.E."/>
            <person name="Liimatainen K."/>
            <person name="Lipzen A."/>
            <person name="Lukacs Z."/>
            <person name="Mihaltcheva S."/>
            <person name="Morgado L.N."/>
            <person name="Niskanen T."/>
            <person name="Noordeloos M.E."/>
            <person name="Ohm R.A."/>
            <person name="Ortiz-Santana B."/>
            <person name="Ovrebo C."/>
            <person name="Racz N."/>
            <person name="Riley R."/>
            <person name="Savchenko A."/>
            <person name="Shiryaev A."/>
            <person name="Soop K."/>
            <person name="Spirin V."/>
            <person name="Szebenyi C."/>
            <person name="Tomsovsky M."/>
            <person name="Tulloss R.E."/>
            <person name="Uehling J."/>
            <person name="Grigoriev I.V."/>
            <person name="Vagvolgyi C."/>
            <person name="Papp T."/>
            <person name="Martin F.M."/>
            <person name="Miettinen O."/>
            <person name="Hibbett D.S."/>
            <person name="Nagy L.G."/>
        </authorList>
    </citation>
    <scope>NUCLEOTIDE SEQUENCE [LARGE SCALE GENOMIC DNA]</scope>
    <source>
        <strain evidence="1 2">FP101781</strain>
    </source>
</reference>
<comment type="caution">
    <text evidence="1">The sequence shown here is derived from an EMBL/GenBank/DDBJ whole genome shotgun (WGS) entry which is preliminary data.</text>
</comment>
<dbReference type="AlphaFoldDB" id="A0A4Y7SBA5"/>
<proteinExistence type="predicted"/>